<dbReference type="SUPFAM" id="SSF88659">
    <property type="entry name" value="Sigma3 and sigma4 domains of RNA polymerase sigma factors"/>
    <property type="match status" value="1"/>
</dbReference>
<evidence type="ECO:0000259" key="8">
    <source>
        <dbReference type="Pfam" id="PF08281"/>
    </source>
</evidence>
<organism evidence="9 10">
    <name type="scientific">Corallococcus exercitus</name>
    <dbReference type="NCBI Taxonomy" id="2316736"/>
    <lineage>
        <taxon>Bacteria</taxon>
        <taxon>Pseudomonadati</taxon>
        <taxon>Myxococcota</taxon>
        <taxon>Myxococcia</taxon>
        <taxon>Myxococcales</taxon>
        <taxon>Cystobacterineae</taxon>
        <taxon>Myxococcaceae</taxon>
        <taxon>Corallococcus</taxon>
    </lineage>
</organism>
<evidence type="ECO:0000313" key="9">
    <source>
        <dbReference type="EMBL" id="NOK08165.1"/>
    </source>
</evidence>
<dbReference type="RefSeq" id="WP_171412430.1">
    <property type="nucleotide sequence ID" value="NZ_JABFJW010000017.1"/>
</dbReference>
<dbReference type="Gene3D" id="1.10.10.10">
    <property type="entry name" value="Winged helix-like DNA-binding domain superfamily/Winged helix DNA-binding domain"/>
    <property type="match status" value="1"/>
</dbReference>
<evidence type="ECO:0000256" key="1">
    <source>
        <dbReference type="ARBA" id="ARBA00010641"/>
    </source>
</evidence>
<dbReference type="InterPro" id="IPR013249">
    <property type="entry name" value="RNA_pol_sigma70_r4_t2"/>
</dbReference>
<dbReference type="GO" id="GO:0003677">
    <property type="term" value="F:DNA binding"/>
    <property type="evidence" value="ECO:0007669"/>
    <property type="project" value="UniProtKB-KW"/>
</dbReference>
<dbReference type="GO" id="GO:0016987">
    <property type="term" value="F:sigma factor activity"/>
    <property type="evidence" value="ECO:0007669"/>
    <property type="project" value="UniProtKB-KW"/>
</dbReference>
<accession>A0A7Y4JNA9</accession>
<gene>
    <name evidence="9" type="ORF">HNS30_03835</name>
</gene>
<evidence type="ECO:0000313" key="10">
    <source>
        <dbReference type="Proteomes" id="UP000528460"/>
    </source>
</evidence>
<dbReference type="GO" id="GO:0006352">
    <property type="term" value="P:DNA-templated transcription initiation"/>
    <property type="evidence" value="ECO:0007669"/>
    <property type="project" value="InterPro"/>
</dbReference>
<evidence type="ECO:0000256" key="2">
    <source>
        <dbReference type="ARBA" id="ARBA00023015"/>
    </source>
</evidence>
<dbReference type="NCBIfam" id="TIGR02937">
    <property type="entry name" value="sigma70-ECF"/>
    <property type="match status" value="1"/>
</dbReference>
<dbReference type="InterPro" id="IPR013325">
    <property type="entry name" value="RNA_pol_sigma_r2"/>
</dbReference>
<dbReference type="Pfam" id="PF04542">
    <property type="entry name" value="Sigma70_r2"/>
    <property type="match status" value="1"/>
</dbReference>
<dbReference type="InterPro" id="IPR036388">
    <property type="entry name" value="WH-like_DNA-bd_sf"/>
</dbReference>
<protein>
    <submittedName>
        <fullName evidence="9">Sigma-70 family RNA polymerase sigma factor</fullName>
    </submittedName>
</protein>
<dbReference type="PANTHER" id="PTHR43133">
    <property type="entry name" value="RNA POLYMERASE ECF-TYPE SIGMA FACTO"/>
    <property type="match status" value="1"/>
</dbReference>
<dbReference type="InterPro" id="IPR007627">
    <property type="entry name" value="RNA_pol_sigma70_r2"/>
</dbReference>
<dbReference type="PANTHER" id="PTHR43133:SF8">
    <property type="entry name" value="RNA POLYMERASE SIGMA FACTOR HI_1459-RELATED"/>
    <property type="match status" value="1"/>
</dbReference>
<evidence type="ECO:0000256" key="4">
    <source>
        <dbReference type="ARBA" id="ARBA00023125"/>
    </source>
</evidence>
<sequence length="176" mass="20031">MPSDEALYEALLGGDLKAFDALYARYERHLFGFIRKHLQDAHEAEDVLHETFLAVLRDRAGARAARSFRAWLFQVARHLCLNRHRSAHRATRALKKEADSPEAPSPGPEHALEHQQTRDALHKAVARLPLELGELYALRTQGMSYVEMADVLGLPLGTVKSRMHQLVKQLREEMHP</sequence>
<dbReference type="Pfam" id="PF08281">
    <property type="entry name" value="Sigma70_r4_2"/>
    <property type="match status" value="1"/>
</dbReference>
<name>A0A7Y4JNA9_9BACT</name>
<comment type="similarity">
    <text evidence="1">Belongs to the sigma-70 factor family. ECF subfamily.</text>
</comment>
<evidence type="ECO:0000256" key="3">
    <source>
        <dbReference type="ARBA" id="ARBA00023082"/>
    </source>
</evidence>
<evidence type="ECO:0000256" key="5">
    <source>
        <dbReference type="ARBA" id="ARBA00023163"/>
    </source>
</evidence>
<evidence type="ECO:0000256" key="6">
    <source>
        <dbReference type="SAM" id="MobiDB-lite"/>
    </source>
</evidence>
<keyword evidence="2" id="KW-0805">Transcription regulation</keyword>
<keyword evidence="5" id="KW-0804">Transcription</keyword>
<dbReference type="InterPro" id="IPR014284">
    <property type="entry name" value="RNA_pol_sigma-70_dom"/>
</dbReference>
<dbReference type="Proteomes" id="UP000528460">
    <property type="component" value="Unassembled WGS sequence"/>
</dbReference>
<dbReference type="InterPro" id="IPR039425">
    <property type="entry name" value="RNA_pol_sigma-70-like"/>
</dbReference>
<feature type="region of interest" description="Disordered" evidence="6">
    <location>
        <begin position="90"/>
        <end position="118"/>
    </location>
</feature>
<reference evidence="9 10" key="1">
    <citation type="submission" date="2020-05" db="EMBL/GenBank/DDBJ databases">
        <authorList>
            <person name="Whitworth D."/>
        </authorList>
    </citation>
    <scope>NUCLEOTIDE SEQUENCE [LARGE SCALE GENOMIC DNA]</scope>
    <source>
        <strain evidence="9 10">CA046A</strain>
    </source>
</reference>
<keyword evidence="3" id="KW-0731">Sigma factor</keyword>
<keyword evidence="4" id="KW-0238">DNA-binding</keyword>
<feature type="domain" description="RNA polymerase sigma factor 70 region 4 type 2" evidence="8">
    <location>
        <begin position="119"/>
        <end position="170"/>
    </location>
</feature>
<dbReference type="EMBL" id="JABFJW010000017">
    <property type="protein sequence ID" value="NOK08165.1"/>
    <property type="molecule type" value="Genomic_DNA"/>
</dbReference>
<proteinExistence type="inferred from homology"/>
<comment type="caution">
    <text evidence="9">The sequence shown here is derived from an EMBL/GenBank/DDBJ whole genome shotgun (WGS) entry which is preliminary data.</text>
</comment>
<evidence type="ECO:0000259" key="7">
    <source>
        <dbReference type="Pfam" id="PF04542"/>
    </source>
</evidence>
<dbReference type="AlphaFoldDB" id="A0A7Y4JNA9"/>
<dbReference type="SUPFAM" id="SSF88946">
    <property type="entry name" value="Sigma2 domain of RNA polymerase sigma factors"/>
    <property type="match status" value="1"/>
</dbReference>
<dbReference type="Gene3D" id="1.10.1740.10">
    <property type="match status" value="1"/>
</dbReference>
<dbReference type="InterPro" id="IPR013324">
    <property type="entry name" value="RNA_pol_sigma_r3/r4-like"/>
</dbReference>
<feature type="domain" description="RNA polymerase sigma-70 region 2" evidence="7">
    <location>
        <begin position="22"/>
        <end position="89"/>
    </location>
</feature>